<dbReference type="SUPFAM" id="SSF54928">
    <property type="entry name" value="RNA-binding domain, RBD"/>
    <property type="match status" value="1"/>
</dbReference>
<dbReference type="Gene3D" id="3.30.70.330">
    <property type="match status" value="1"/>
</dbReference>
<evidence type="ECO:0000256" key="5">
    <source>
        <dbReference type="SAM" id="MobiDB-lite"/>
    </source>
</evidence>
<name>A0AAV0ZD66_VICFA</name>
<sequence length="564" mass="62326">MKVRSERGKTKVVIRHLPPSLTESDLIQQIHNRFASRYRWFVFRPGNTSHRNQRYSRAYIDFNSPDDVFEFAEFFNGHVFVNEKGVQHKAVVEYAPSLRVPKLSTKKDGREGTIYKDPDYLEFLKLIAKPQEHLPSAEIQLERKEAEQAGASKEAPIVTPLMEYVRQKRAVGSGPLVSSAATNVGRRARAALQGKPGPVNTRRASEKKRYVQKDNVKNANWKDSKDKSAFTVVRRHDDQSAESSLKGIYEIESLHGVEGSVSGIPLTSESGKKKILLLKGKQREVPKATEDVVKQQSPQSANSAVSTTSKQNQRREAGGRLIRNILLNNDSRQSQPTSAGQHKIQILTSENGKRLPRPFGSRSGLSDKVSSHDGQVNSEGDSRRDLRENFVRRDLLGLSISGDKTEKRTRRPDRGVWAPLRRSDSSHSGNELSSSSSAQPALSNPESVEAGEVKANVYSGNRSGEFSASAVGRSSPSVENGSQRISTRRGAPSTVKDDGTIILNEGKLPKKGVVGPSTHEIMDTRTSSATNSGQHEPKRLVRKMIQLLPDGACRIEGILNPRPP</sequence>
<feature type="region of interest" description="Disordered" evidence="5">
    <location>
        <begin position="465"/>
        <end position="498"/>
    </location>
</feature>
<evidence type="ECO:0000256" key="3">
    <source>
        <dbReference type="ARBA" id="ARBA00023161"/>
    </source>
</evidence>
<feature type="domain" description="UPF3" evidence="6">
    <location>
        <begin position="9"/>
        <end position="170"/>
    </location>
</feature>
<dbReference type="GO" id="GO:0005737">
    <property type="term" value="C:cytoplasm"/>
    <property type="evidence" value="ECO:0007669"/>
    <property type="project" value="TreeGrafter"/>
</dbReference>
<keyword evidence="8" id="KW-1185">Reference proteome</keyword>
<dbReference type="InterPro" id="IPR005120">
    <property type="entry name" value="UPF3_dom"/>
</dbReference>
<reference evidence="7 8" key="1">
    <citation type="submission" date="2023-01" db="EMBL/GenBank/DDBJ databases">
        <authorList>
            <person name="Kreplak J."/>
        </authorList>
    </citation>
    <scope>NUCLEOTIDE SEQUENCE [LARGE SCALE GENOMIC DNA]</scope>
</reference>
<proteinExistence type="inferred from homology"/>
<evidence type="ECO:0000256" key="1">
    <source>
        <dbReference type="ARBA" id="ARBA00004123"/>
    </source>
</evidence>
<comment type="similarity">
    <text evidence="2">Belongs to the RENT3 family.</text>
</comment>
<dbReference type="CDD" id="cd12455">
    <property type="entry name" value="RRM_like_Smg4_UPF3"/>
    <property type="match status" value="1"/>
</dbReference>
<dbReference type="PANTHER" id="PTHR13112">
    <property type="entry name" value="UPF3 REGULATOR OF NONSENSE TRANSCRIPTS-LIKE PROTEIN"/>
    <property type="match status" value="1"/>
</dbReference>
<dbReference type="GO" id="GO:0005730">
    <property type="term" value="C:nucleolus"/>
    <property type="evidence" value="ECO:0007669"/>
    <property type="project" value="TreeGrafter"/>
</dbReference>
<evidence type="ECO:0000256" key="4">
    <source>
        <dbReference type="ARBA" id="ARBA00023242"/>
    </source>
</evidence>
<feature type="region of interest" description="Disordered" evidence="5">
    <location>
        <begin position="403"/>
        <end position="449"/>
    </location>
</feature>
<feature type="region of interest" description="Disordered" evidence="5">
    <location>
        <begin position="329"/>
        <end position="385"/>
    </location>
</feature>
<feature type="compositionally biased region" description="Polar residues" evidence="5">
    <location>
        <begin position="329"/>
        <end position="350"/>
    </location>
</feature>
<organism evidence="7 8">
    <name type="scientific">Vicia faba</name>
    <name type="common">Broad bean</name>
    <name type="synonym">Faba vulgaris</name>
    <dbReference type="NCBI Taxonomy" id="3906"/>
    <lineage>
        <taxon>Eukaryota</taxon>
        <taxon>Viridiplantae</taxon>
        <taxon>Streptophyta</taxon>
        <taxon>Embryophyta</taxon>
        <taxon>Tracheophyta</taxon>
        <taxon>Spermatophyta</taxon>
        <taxon>Magnoliopsida</taxon>
        <taxon>eudicotyledons</taxon>
        <taxon>Gunneridae</taxon>
        <taxon>Pentapetalae</taxon>
        <taxon>rosids</taxon>
        <taxon>fabids</taxon>
        <taxon>Fabales</taxon>
        <taxon>Fabaceae</taxon>
        <taxon>Papilionoideae</taxon>
        <taxon>50 kb inversion clade</taxon>
        <taxon>NPAAA clade</taxon>
        <taxon>Hologalegina</taxon>
        <taxon>IRL clade</taxon>
        <taxon>Fabeae</taxon>
        <taxon>Vicia</taxon>
    </lineage>
</organism>
<evidence type="ECO:0000256" key="2">
    <source>
        <dbReference type="ARBA" id="ARBA00005991"/>
    </source>
</evidence>
<feature type="region of interest" description="Disordered" evidence="5">
    <location>
        <begin position="282"/>
        <end position="316"/>
    </location>
</feature>
<dbReference type="EMBL" id="OX451737">
    <property type="protein sequence ID" value="CAI8595732.1"/>
    <property type="molecule type" value="Genomic_DNA"/>
</dbReference>
<dbReference type="PANTHER" id="PTHR13112:SF5">
    <property type="entry name" value="REGULATOR OF NONSENSE TRANSCRIPTS UPF3"/>
    <property type="match status" value="1"/>
</dbReference>
<dbReference type="InterPro" id="IPR012677">
    <property type="entry name" value="Nucleotide-bd_a/b_plait_sf"/>
</dbReference>
<gene>
    <name evidence="7" type="ORF">VFH_II000960</name>
</gene>
<feature type="compositionally biased region" description="Basic and acidic residues" evidence="5">
    <location>
        <begin position="282"/>
        <end position="293"/>
    </location>
</feature>
<dbReference type="Pfam" id="PF03467">
    <property type="entry name" value="Smg4_UPF3"/>
    <property type="match status" value="1"/>
</dbReference>
<dbReference type="InterPro" id="IPR035979">
    <property type="entry name" value="RBD_domain_sf"/>
</dbReference>
<feature type="compositionally biased region" description="Polar residues" evidence="5">
    <location>
        <begin position="465"/>
        <end position="485"/>
    </location>
</feature>
<evidence type="ECO:0000259" key="6">
    <source>
        <dbReference type="Pfam" id="PF03467"/>
    </source>
</evidence>
<dbReference type="Proteomes" id="UP001157006">
    <property type="component" value="Chromosome 2"/>
</dbReference>
<dbReference type="GO" id="GO:0000184">
    <property type="term" value="P:nuclear-transcribed mRNA catabolic process, nonsense-mediated decay"/>
    <property type="evidence" value="ECO:0007669"/>
    <property type="project" value="UniProtKB-KW"/>
</dbReference>
<keyword evidence="4" id="KW-0539">Nucleus</keyword>
<dbReference type="GO" id="GO:0045727">
    <property type="term" value="P:positive regulation of translation"/>
    <property type="evidence" value="ECO:0007669"/>
    <property type="project" value="TreeGrafter"/>
</dbReference>
<protein>
    <recommendedName>
        <fullName evidence="6">UPF3 domain-containing protein</fullName>
    </recommendedName>
</protein>
<accession>A0AAV0ZD66</accession>
<evidence type="ECO:0000313" key="7">
    <source>
        <dbReference type="EMBL" id="CAI8595732.1"/>
    </source>
</evidence>
<feature type="compositionally biased region" description="Polar residues" evidence="5">
    <location>
        <begin position="294"/>
        <end position="311"/>
    </location>
</feature>
<evidence type="ECO:0000313" key="8">
    <source>
        <dbReference type="Proteomes" id="UP001157006"/>
    </source>
</evidence>
<comment type="subcellular location">
    <subcellularLocation>
        <location evidence="1">Nucleus</location>
    </subcellularLocation>
</comment>
<dbReference type="AlphaFoldDB" id="A0AAV0ZD66"/>
<keyword evidence="3" id="KW-0866">Nonsense-mediated mRNA decay</keyword>
<dbReference type="GO" id="GO:0003729">
    <property type="term" value="F:mRNA binding"/>
    <property type="evidence" value="ECO:0007669"/>
    <property type="project" value="TreeGrafter"/>
</dbReference>
<dbReference type="InterPro" id="IPR039722">
    <property type="entry name" value="Upf3"/>
</dbReference>
<feature type="compositionally biased region" description="Low complexity" evidence="5">
    <location>
        <begin position="426"/>
        <end position="437"/>
    </location>
</feature>